<dbReference type="Pfam" id="PF01822">
    <property type="entry name" value="WSC"/>
    <property type="match status" value="1"/>
</dbReference>
<reference evidence="6 7" key="1">
    <citation type="journal article" date="2023" name="bioRxiv">
        <title>High-quality genome assemblies of four members of thePodospora anserinaspecies complex.</title>
        <authorList>
            <person name="Ament-Velasquez S.L."/>
            <person name="Vogan A.A."/>
            <person name="Wallerman O."/>
            <person name="Hartmann F."/>
            <person name="Gautier V."/>
            <person name="Silar P."/>
            <person name="Giraud T."/>
            <person name="Johannesson H."/>
        </authorList>
    </citation>
    <scope>NUCLEOTIDE SEQUENCE [LARGE SCALE GENOMIC DNA]</scope>
    <source>
        <strain evidence="6 7">CBS 112042</strain>
    </source>
</reference>
<keyword evidence="4" id="KW-0472">Membrane</keyword>
<evidence type="ECO:0000256" key="2">
    <source>
        <dbReference type="ARBA" id="ARBA00022679"/>
    </source>
</evidence>
<dbReference type="InterPro" id="IPR002889">
    <property type="entry name" value="WSC_carb-bd"/>
</dbReference>
<dbReference type="Proteomes" id="UP001322138">
    <property type="component" value="Unassembled WGS sequence"/>
</dbReference>
<evidence type="ECO:0000313" key="6">
    <source>
        <dbReference type="EMBL" id="KAK4640101.1"/>
    </source>
</evidence>
<evidence type="ECO:0000259" key="5">
    <source>
        <dbReference type="PROSITE" id="PS51212"/>
    </source>
</evidence>
<keyword evidence="4" id="KW-0812">Transmembrane</keyword>
<sequence>MEQDPRSYPVAILPGGDAPEVHQHQTQAYFKSYEQQQPYYQNQYPQSHTILGAEDPVEPKEKRICGVRLSILFFVTTGLLFLVIVALALVGGLLGSKISSLETSYPALASNVAAIAGGSTSGGNDQIAPIDDNTNTGTETPPPSQTSSAPVSFSTNVVVDGYRYVGCYYDDTQRLLIDQPAKGNSSMTNLMCSRICAGFKYFGTEIGIDCYCGNRIEERTPSAKANEWDCSVKCPGNNRGRKEVCGGDWSITLRRPLSSRLVPKIPHQKRPYAFQTSGIPTSFQVFNNRTKWLQRERAASNAEASRQADYLKDEVAMRVAERLLDVKRTFSLTLDFGAYTNSLARALTNPNPDPSQPDADIPPLATKIGKLVAADSSQKALFRDAELEFNKEINMERVVLPYEEGPLPWEDNTFDMVLSSLSMHWINDLPGVLGQINRILKPDAPFIGAMLGGDTLFELRTSLQLAEQERRGGIGVHVSPLADVKDVGGLLGKAGFKMLTVDVEDIVVEYPDTFALMEDLQAMGEGNAVLGREVGAIGKDVLLAAEGIYRELHGSKVEDGTVRLPATFRVIHMIGWKEGGDQPKPLPRGSGEINLRDVLGTK</sequence>
<comment type="caution">
    <text evidence="6">The sequence shown here is derived from an EMBL/GenBank/DDBJ whole genome shotgun (WGS) entry which is preliminary data.</text>
</comment>
<keyword evidence="2" id="KW-0808">Transferase</keyword>
<dbReference type="Gene3D" id="3.40.50.150">
    <property type="entry name" value="Vaccinia Virus protein VP39"/>
    <property type="match status" value="1"/>
</dbReference>
<dbReference type="InterPro" id="IPR050602">
    <property type="entry name" value="Malonyl-ACP_OMT"/>
</dbReference>
<feature type="region of interest" description="Disordered" evidence="3">
    <location>
        <begin position="123"/>
        <end position="151"/>
    </location>
</feature>
<evidence type="ECO:0000256" key="3">
    <source>
        <dbReference type="SAM" id="MobiDB-lite"/>
    </source>
</evidence>
<dbReference type="Pfam" id="PF08241">
    <property type="entry name" value="Methyltransf_11"/>
    <property type="match status" value="1"/>
</dbReference>
<feature type="compositionally biased region" description="Polar residues" evidence="3">
    <location>
        <begin position="132"/>
        <end position="151"/>
    </location>
</feature>
<feature type="transmembrane region" description="Helical" evidence="4">
    <location>
        <begin position="69"/>
        <end position="94"/>
    </location>
</feature>
<dbReference type="PANTHER" id="PTHR13090:SF1">
    <property type="entry name" value="ARGININE-HYDROXYLASE NDUFAF5, MITOCHONDRIAL"/>
    <property type="match status" value="1"/>
</dbReference>
<keyword evidence="1" id="KW-0489">Methyltransferase</keyword>
<dbReference type="EMBL" id="JAFFGZ010000008">
    <property type="protein sequence ID" value="KAK4640101.1"/>
    <property type="molecule type" value="Genomic_DNA"/>
</dbReference>
<dbReference type="RefSeq" id="XP_062729077.1">
    <property type="nucleotide sequence ID" value="XM_062872940.1"/>
</dbReference>
<protein>
    <recommendedName>
        <fullName evidence="5">WSC domain-containing protein</fullName>
    </recommendedName>
</protein>
<proteinExistence type="predicted"/>
<keyword evidence="4" id="KW-1133">Transmembrane helix</keyword>
<feature type="domain" description="WSC" evidence="5">
    <location>
        <begin position="161"/>
        <end position="257"/>
    </location>
</feature>
<dbReference type="InterPro" id="IPR013216">
    <property type="entry name" value="Methyltransf_11"/>
</dbReference>
<dbReference type="SUPFAM" id="SSF53335">
    <property type="entry name" value="S-adenosyl-L-methionine-dependent methyltransferases"/>
    <property type="match status" value="1"/>
</dbReference>
<name>A0ABR0F8U6_9PEZI</name>
<dbReference type="GeneID" id="87892279"/>
<keyword evidence="7" id="KW-1185">Reference proteome</keyword>
<evidence type="ECO:0000256" key="4">
    <source>
        <dbReference type="SAM" id="Phobius"/>
    </source>
</evidence>
<gene>
    <name evidence="6" type="ORF">QC761_0088450</name>
</gene>
<accession>A0ABR0F8U6</accession>
<evidence type="ECO:0000313" key="7">
    <source>
        <dbReference type="Proteomes" id="UP001322138"/>
    </source>
</evidence>
<evidence type="ECO:0000256" key="1">
    <source>
        <dbReference type="ARBA" id="ARBA00022603"/>
    </source>
</evidence>
<dbReference type="PANTHER" id="PTHR13090">
    <property type="entry name" value="ARGININE-HYDROXYLASE NDUFAF5, MITOCHONDRIAL"/>
    <property type="match status" value="1"/>
</dbReference>
<dbReference type="InterPro" id="IPR029063">
    <property type="entry name" value="SAM-dependent_MTases_sf"/>
</dbReference>
<dbReference type="SMART" id="SM00321">
    <property type="entry name" value="WSC"/>
    <property type="match status" value="1"/>
</dbReference>
<dbReference type="PROSITE" id="PS51212">
    <property type="entry name" value="WSC"/>
    <property type="match status" value="1"/>
</dbReference>
<organism evidence="6 7">
    <name type="scientific">Podospora bellae-mahoneyi</name>
    <dbReference type="NCBI Taxonomy" id="2093777"/>
    <lineage>
        <taxon>Eukaryota</taxon>
        <taxon>Fungi</taxon>
        <taxon>Dikarya</taxon>
        <taxon>Ascomycota</taxon>
        <taxon>Pezizomycotina</taxon>
        <taxon>Sordariomycetes</taxon>
        <taxon>Sordariomycetidae</taxon>
        <taxon>Sordariales</taxon>
        <taxon>Podosporaceae</taxon>
        <taxon>Podospora</taxon>
    </lineage>
</organism>